<reference evidence="3 4" key="1">
    <citation type="journal article" date="2019" name="Int. J. Syst. Evol. Microbiol.">
        <title>Photorhabdus khanii subsp. guanajuatensis subsp. nov., isolated from Heterorhabditis atacamensis, and Photorhabdus luminescens subsp. mexicana subsp. nov., isolated from Heterorhabditis mexicana entomopathogenic nematodes.</title>
        <authorList>
            <person name="Machado R.A.R."/>
            <person name="Bruno P."/>
            <person name="Arce C.C.M."/>
            <person name="Liechti N."/>
            <person name="Kohler A."/>
            <person name="Bernal J."/>
            <person name="Bruggmann R."/>
            <person name="Turlings T.C.J."/>
        </authorList>
    </citation>
    <scope>NUCLEOTIDE SEQUENCE [LARGE SCALE GENOMIC DNA]</scope>
    <source>
        <strain evidence="3 4">MEX20-17</strain>
    </source>
</reference>
<gene>
    <name evidence="3" type="ORF">C5467_14075</name>
</gene>
<dbReference type="AlphaFoldDB" id="A0A4V2X727"/>
<dbReference type="InterPro" id="IPR051715">
    <property type="entry name" value="Intimin-Invasin_domain"/>
</dbReference>
<accession>A0A4V2X727</accession>
<dbReference type="RefSeq" id="WP_132354959.1">
    <property type="nucleotide sequence ID" value="NZ_CAWOJO010000022.1"/>
</dbReference>
<dbReference type="Pfam" id="PF11924">
    <property type="entry name" value="IAT_beta"/>
    <property type="match status" value="1"/>
</dbReference>
<protein>
    <recommendedName>
        <fullName evidence="2">Inverse autotransporter beta-domain domain-containing protein</fullName>
    </recommendedName>
</protein>
<dbReference type="EMBL" id="PUJY01000022">
    <property type="protein sequence ID" value="TDB54315.1"/>
    <property type="molecule type" value="Genomic_DNA"/>
</dbReference>
<sequence>MSTNAYFRLSDWRNSRDLTNYYERPASGYDLIADMYLPSMPSLGVKIKYEQYFGDNIALIM</sequence>
<dbReference type="PANTHER" id="PTHR39576">
    <property type="entry name" value="ATTACHING AND EFFACING PROTEIN HOMOLOG-RELATED-RELATED"/>
    <property type="match status" value="1"/>
</dbReference>
<organism evidence="3 4">
    <name type="scientific">Photorhabdus khanii subsp. guanajuatensis</name>
    <dbReference type="NCBI Taxonomy" id="2100166"/>
    <lineage>
        <taxon>Bacteria</taxon>
        <taxon>Pseudomonadati</taxon>
        <taxon>Pseudomonadota</taxon>
        <taxon>Gammaproteobacteria</taxon>
        <taxon>Enterobacterales</taxon>
        <taxon>Morganellaceae</taxon>
        <taxon>Photorhabdus</taxon>
    </lineage>
</organism>
<proteinExistence type="inferred from homology"/>
<evidence type="ECO:0000259" key="2">
    <source>
        <dbReference type="Pfam" id="PF11924"/>
    </source>
</evidence>
<evidence type="ECO:0000313" key="4">
    <source>
        <dbReference type="Proteomes" id="UP000295598"/>
    </source>
</evidence>
<evidence type="ECO:0000256" key="1">
    <source>
        <dbReference type="ARBA" id="ARBA00010116"/>
    </source>
</evidence>
<dbReference type="PANTHER" id="PTHR39576:SF2">
    <property type="entry name" value="ATTACHING AND EFFACING PROTEIN HOMOLOG-RELATED"/>
    <property type="match status" value="1"/>
</dbReference>
<dbReference type="InterPro" id="IPR024519">
    <property type="entry name" value="IAT_beta"/>
</dbReference>
<evidence type="ECO:0000313" key="3">
    <source>
        <dbReference type="EMBL" id="TDB54315.1"/>
    </source>
</evidence>
<comment type="similarity">
    <text evidence="1">Belongs to the intimin/invasin family.</text>
</comment>
<name>A0A4V2X727_9GAMM</name>
<dbReference type="Proteomes" id="UP000295598">
    <property type="component" value="Unassembled WGS sequence"/>
</dbReference>
<dbReference type="InterPro" id="IPR038177">
    <property type="entry name" value="IAT_beta_sf"/>
</dbReference>
<dbReference type="GO" id="GO:0009279">
    <property type="term" value="C:cell outer membrane"/>
    <property type="evidence" value="ECO:0007669"/>
    <property type="project" value="TreeGrafter"/>
</dbReference>
<feature type="domain" description="Inverse autotransporter beta-domain" evidence="2">
    <location>
        <begin position="1"/>
        <end position="60"/>
    </location>
</feature>
<comment type="caution">
    <text evidence="3">The sequence shown here is derived from an EMBL/GenBank/DDBJ whole genome shotgun (WGS) entry which is preliminary data.</text>
</comment>
<dbReference type="Gene3D" id="2.40.160.160">
    <property type="entry name" value="Inverse autotransporter, beta-domain"/>
    <property type="match status" value="1"/>
</dbReference>